<keyword evidence="1" id="KW-0472">Membrane</keyword>
<dbReference type="Proteomes" id="UP001143747">
    <property type="component" value="Unassembled WGS sequence"/>
</dbReference>
<feature type="transmembrane region" description="Helical" evidence="1">
    <location>
        <begin position="64"/>
        <end position="82"/>
    </location>
</feature>
<keyword evidence="1" id="KW-0812">Transmembrane</keyword>
<dbReference type="Pfam" id="PF20501">
    <property type="entry name" value="MbhE"/>
    <property type="match status" value="1"/>
</dbReference>
<evidence type="ECO:0000256" key="1">
    <source>
        <dbReference type="SAM" id="Phobius"/>
    </source>
</evidence>
<keyword evidence="4" id="KW-1185">Reference proteome</keyword>
<dbReference type="AlphaFoldDB" id="A0A9Q4KSL8"/>
<evidence type="ECO:0000313" key="3">
    <source>
        <dbReference type="EMBL" id="MDE4907433.1"/>
    </source>
</evidence>
<gene>
    <name evidence="3" type="ORF">L0665_02205</name>
</gene>
<reference evidence="3" key="1">
    <citation type="submission" date="2022-01" db="EMBL/GenBank/DDBJ databases">
        <title>Draft genome of Methanogenium marinum DSM 15558.</title>
        <authorList>
            <person name="Chen S.-C."/>
            <person name="You Y.-T."/>
        </authorList>
    </citation>
    <scope>NUCLEOTIDE SEQUENCE</scope>
    <source>
        <strain evidence="3">DSM 15558</strain>
    </source>
</reference>
<evidence type="ECO:0000259" key="2">
    <source>
        <dbReference type="Pfam" id="PF20501"/>
    </source>
</evidence>
<protein>
    <recommendedName>
        <fullName evidence="2">MrpA C-terminal/MbhE domain-containing protein</fullName>
    </recommendedName>
</protein>
<name>A0A9Q4KSL8_9EURY</name>
<comment type="caution">
    <text evidence="3">The sequence shown here is derived from an EMBL/GenBank/DDBJ whole genome shotgun (WGS) entry which is preliminary data.</text>
</comment>
<proteinExistence type="predicted"/>
<dbReference type="InterPro" id="IPR046806">
    <property type="entry name" value="MrpA_C/MbhE"/>
</dbReference>
<keyword evidence="1" id="KW-1133">Transmembrane helix</keyword>
<dbReference type="EMBL" id="JAKELO010000002">
    <property type="protein sequence ID" value="MDE4907433.1"/>
    <property type="molecule type" value="Genomic_DNA"/>
</dbReference>
<evidence type="ECO:0000313" key="4">
    <source>
        <dbReference type="Proteomes" id="UP001143747"/>
    </source>
</evidence>
<sequence>MKSALRIGILVVCAAAFLMAGLDLSFGTPAYTDMDDYMLAHGQEETGSNNIVTGVVFDYRGFDTLGEATVLFTVVLGAGLVFRRLGKKEDEYEYE</sequence>
<organism evidence="3 4">
    <name type="scientific">Methanogenium marinum</name>
    <dbReference type="NCBI Taxonomy" id="348610"/>
    <lineage>
        <taxon>Archaea</taxon>
        <taxon>Methanobacteriati</taxon>
        <taxon>Methanobacteriota</taxon>
        <taxon>Stenosarchaea group</taxon>
        <taxon>Methanomicrobia</taxon>
        <taxon>Methanomicrobiales</taxon>
        <taxon>Methanomicrobiaceae</taxon>
        <taxon>Methanogenium</taxon>
    </lineage>
</organism>
<feature type="domain" description="MrpA C-terminal/MbhE" evidence="2">
    <location>
        <begin position="17"/>
        <end position="85"/>
    </location>
</feature>
<dbReference type="RefSeq" id="WP_274924082.1">
    <property type="nucleotide sequence ID" value="NZ_JAKELO010000002.1"/>
</dbReference>
<accession>A0A9Q4KSL8</accession>